<dbReference type="AlphaFoldDB" id="A0A0D2NWS7"/>
<feature type="region of interest" description="Disordered" evidence="1">
    <location>
        <begin position="71"/>
        <end position="112"/>
    </location>
</feature>
<proteinExistence type="predicted"/>
<organism evidence="2 3">
    <name type="scientific">Hypholoma sublateritium (strain FD-334 SS-4)</name>
    <dbReference type="NCBI Taxonomy" id="945553"/>
    <lineage>
        <taxon>Eukaryota</taxon>
        <taxon>Fungi</taxon>
        <taxon>Dikarya</taxon>
        <taxon>Basidiomycota</taxon>
        <taxon>Agaricomycotina</taxon>
        <taxon>Agaricomycetes</taxon>
        <taxon>Agaricomycetidae</taxon>
        <taxon>Agaricales</taxon>
        <taxon>Agaricineae</taxon>
        <taxon>Strophariaceae</taxon>
        <taxon>Hypholoma</taxon>
    </lineage>
</organism>
<feature type="region of interest" description="Disordered" evidence="1">
    <location>
        <begin position="16"/>
        <end position="42"/>
    </location>
</feature>
<keyword evidence="3" id="KW-1185">Reference proteome</keyword>
<protein>
    <submittedName>
        <fullName evidence="2">Uncharacterized protein</fullName>
    </submittedName>
</protein>
<evidence type="ECO:0000313" key="2">
    <source>
        <dbReference type="EMBL" id="KJA20956.1"/>
    </source>
</evidence>
<accession>A0A0D2NWS7</accession>
<evidence type="ECO:0000256" key="1">
    <source>
        <dbReference type="SAM" id="MobiDB-lite"/>
    </source>
</evidence>
<name>A0A0D2NWS7_HYPSF</name>
<dbReference type="EMBL" id="KN817562">
    <property type="protein sequence ID" value="KJA20956.1"/>
    <property type="molecule type" value="Genomic_DNA"/>
</dbReference>
<evidence type="ECO:0000313" key="3">
    <source>
        <dbReference type="Proteomes" id="UP000054270"/>
    </source>
</evidence>
<sequence>MEYLAGEHDVSQVLAQLASEEGAQPLPSPPPAADTGTMLAGTASEVNAPNVLAAASSVDDVRGLEEIPTAHETAAVSTPHPLGPTPAQTARQTTKPKPKNWFAKFGRPRTKK</sequence>
<gene>
    <name evidence="2" type="ORF">HYPSUDRAFT_763829</name>
</gene>
<dbReference type="Proteomes" id="UP000054270">
    <property type="component" value="Unassembled WGS sequence"/>
</dbReference>
<feature type="compositionally biased region" description="Polar residues" evidence="1">
    <location>
        <begin position="86"/>
        <end position="95"/>
    </location>
</feature>
<reference evidence="3" key="1">
    <citation type="submission" date="2014-04" db="EMBL/GenBank/DDBJ databases">
        <title>Evolutionary Origins and Diversification of the Mycorrhizal Mutualists.</title>
        <authorList>
            <consortium name="DOE Joint Genome Institute"/>
            <consortium name="Mycorrhizal Genomics Consortium"/>
            <person name="Kohler A."/>
            <person name="Kuo A."/>
            <person name="Nagy L.G."/>
            <person name="Floudas D."/>
            <person name="Copeland A."/>
            <person name="Barry K.W."/>
            <person name="Cichocki N."/>
            <person name="Veneault-Fourrey C."/>
            <person name="LaButti K."/>
            <person name="Lindquist E.A."/>
            <person name="Lipzen A."/>
            <person name="Lundell T."/>
            <person name="Morin E."/>
            <person name="Murat C."/>
            <person name="Riley R."/>
            <person name="Ohm R."/>
            <person name="Sun H."/>
            <person name="Tunlid A."/>
            <person name="Henrissat B."/>
            <person name="Grigoriev I.V."/>
            <person name="Hibbett D.S."/>
            <person name="Martin F."/>
        </authorList>
    </citation>
    <scope>NUCLEOTIDE SEQUENCE [LARGE SCALE GENOMIC DNA]</scope>
    <source>
        <strain evidence="3">FD-334 SS-4</strain>
    </source>
</reference>